<dbReference type="Gene3D" id="2.40.50.140">
    <property type="entry name" value="Nucleic acid-binding proteins"/>
    <property type="match status" value="1"/>
</dbReference>
<dbReference type="NCBIfam" id="NF045760">
    <property type="entry name" value="YtpR"/>
    <property type="match status" value="1"/>
</dbReference>
<comment type="similarity">
    <text evidence="2 15">Belongs to the phenylalanyl-tRNA synthetase beta subunit family. Type 1 subfamily.</text>
</comment>
<dbReference type="Gene3D" id="3.30.930.10">
    <property type="entry name" value="Bira Bifunctional Protein, Domain 2"/>
    <property type="match status" value="1"/>
</dbReference>
<dbReference type="SUPFAM" id="SSF50249">
    <property type="entry name" value="Nucleic acid-binding proteins"/>
    <property type="match status" value="1"/>
</dbReference>
<evidence type="ECO:0000259" key="18">
    <source>
        <dbReference type="PROSITE" id="PS51447"/>
    </source>
</evidence>
<evidence type="ECO:0000256" key="16">
    <source>
        <dbReference type="PROSITE-ProRule" id="PRU00209"/>
    </source>
</evidence>
<dbReference type="InterPro" id="IPR033714">
    <property type="entry name" value="tRNA_bind_bactPheRS"/>
</dbReference>
<dbReference type="NCBIfam" id="TIGR00472">
    <property type="entry name" value="pheT_bact"/>
    <property type="match status" value="1"/>
</dbReference>
<keyword evidence="13 15" id="KW-0030">Aminoacyl-tRNA synthetase</keyword>
<dbReference type="GeneID" id="83714263"/>
<dbReference type="Pfam" id="PF17759">
    <property type="entry name" value="tRNA_synthFbeta"/>
    <property type="match status" value="1"/>
</dbReference>
<dbReference type="Pfam" id="PF03484">
    <property type="entry name" value="B5"/>
    <property type="match status" value="1"/>
</dbReference>
<keyword evidence="12 15" id="KW-0648">Protein biosynthesis</keyword>
<dbReference type="Proteomes" id="UP000503169">
    <property type="component" value="Chromosome"/>
</dbReference>
<dbReference type="GO" id="GO:0140096">
    <property type="term" value="F:catalytic activity, acting on a protein"/>
    <property type="evidence" value="ECO:0007669"/>
    <property type="project" value="UniProtKB-ARBA"/>
</dbReference>
<evidence type="ECO:0000256" key="6">
    <source>
        <dbReference type="ARBA" id="ARBA00022598"/>
    </source>
</evidence>
<feature type="binding site" evidence="15">
    <location>
        <position position="475"/>
    </location>
    <ligand>
        <name>Mg(2+)</name>
        <dbReference type="ChEBI" id="CHEBI:18420"/>
        <note>shared with alpha subunit</note>
    </ligand>
</feature>
<evidence type="ECO:0000256" key="9">
    <source>
        <dbReference type="ARBA" id="ARBA00022840"/>
    </source>
</evidence>
<dbReference type="SUPFAM" id="SSF54991">
    <property type="entry name" value="Anticodon-binding domain of PheRS"/>
    <property type="match status" value="1"/>
</dbReference>
<dbReference type="InterPro" id="IPR002547">
    <property type="entry name" value="tRNA-bd_dom"/>
</dbReference>
<dbReference type="Pfam" id="PF01588">
    <property type="entry name" value="tRNA_bind"/>
    <property type="match status" value="1"/>
</dbReference>
<dbReference type="EMBL" id="CP050919">
    <property type="protein sequence ID" value="QIX59021.1"/>
    <property type="molecule type" value="Genomic_DNA"/>
</dbReference>
<dbReference type="GO" id="GO:0000287">
    <property type="term" value="F:magnesium ion binding"/>
    <property type="evidence" value="ECO:0007669"/>
    <property type="project" value="UniProtKB-UniRule"/>
</dbReference>
<feature type="binding site" evidence="15">
    <location>
        <position position="476"/>
    </location>
    <ligand>
        <name>Mg(2+)</name>
        <dbReference type="ChEBI" id="CHEBI:18420"/>
        <note>shared with alpha subunit</note>
    </ligand>
</feature>
<feature type="domain" description="FDX-ACB" evidence="18">
    <location>
        <begin position="719"/>
        <end position="812"/>
    </location>
</feature>
<dbReference type="PANTHER" id="PTHR10947">
    <property type="entry name" value="PHENYLALANYL-TRNA SYNTHETASE BETA CHAIN AND LEUCINE-RICH REPEAT-CONTAINING PROTEIN 47"/>
    <property type="match status" value="1"/>
</dbReference>
<feature type="domain" description="B5" evidence="19">
    <location>
        <begin position="412"/>
        <end position="488"/>
    </location>
</feature>
<evidence type="ECO:0000256" key="11">
    <source>
        <dbReference type="ARBA" id="ARBA00022884"/>
    </source>
</evidence>
<keyword evidence="9 15" id="KW-0067">ATP-binding</keyword>
<keyword evidence="10 15" id="KW-0460">Magnesium</keyword>
<evidence type="ECO:0000256" key="14">
    <source>
        <dbReference type="ARBA" id="ARBA00049255"/>
    </source>
</evidence>
<dbReference type="InterPro" id="IPR005121">
    <property type="entry name" value="Fdx_antiC-bd"/>
</dbReference>
<sequence>MKVSYQWLNHYLPLEQNGITPTELAEKIARTSVDINDVYSPQNGLQKVVVGLVESIKDHPQSDHLHIAQVKVAEDTTVQIVCGAPNLVAGKKVITALAGAKLADGTKIKKSKLRGEESNGMLCALQEIGFTDKVAPKAYEEGLWYLPDDAEVGAPVFSYLGMDDTIIDTDVTPNRGDMLSIYGNVNDLAAIYALDNGFTSHEVVENGTERTADLIKATVADQQLAPTYKLRVIKNVHIQDSPLWLQIRLWNAGIRPINNVVDVTNYILVKYGQPLHSFDYDRLTSHEIKVRHAAEGEQFTTLDGEEQTLASQDILVCDGDRPAALAGTMGGQDTKVTDQTVNVALEAAIFDPVMVRKQARRLDLHSESSMRFERGINPETVEVALNEAAYWLSELAGGEVTKGIVTATEEAVQVTPIELSTKRVNDVLGLSLSQADLVNLFDRLRFASQALDDDRLLVQVPARRWDIAIKADLYEEIARLYGYDNIPSTLPTGTQTLGGLNERQRFLRASRHVMQGVGLNQAISYSLLTAEQAAQFQVNPQAGQPMLLDYPMSSDHVATRMNIVAGLLIDIAYNVARQVDNVALYEQGRVFLPVAGQERPTEEEHIAGAVTGSLTAASWNQADDDNQVDFFTVKGIVERYLRNMAVEGEISYQANHDRADLHPGRCADVLLDGQVVGYIGQVHPTVAKQYRVPVTYVFELNLEPLLQADKRDKHYQLISKYPAITRDVALLVDQKVTNAQIVTAIKEVGGPYLKAVHLFDLYKGNFLPANKKSLAYTLTYQADQGTLTEDQVNEAFDKVIAHLKDQVQAEIR</sequence>
<feature type="binding site" evidence="15">
    <location>
        <position position="472"/>
    </location>
    <ligand>
        <name>Mg(2+)</name>
        <dbReference type="ChEBI" id="CHEBI:18420"/>
        <note>shared with alpha subunit</note>
    </ligand>
</feature>
<dbReference type="EMBL" id="CP019030">
    <property type="protein sequence ID" value="APU46474.1"/>
    <property type="molecule type" value="Genomic_DNA"/>
</dbReference>
<dbReference type="AlphaFoldDB" id="A0A0F4HES7"/>
<dbReference type="FunFam" id="2.40.50.140:FF:000045">
    <property type="entry name" value="Phenylalanine--tRNA ligase beta subunit"/>
    <property type="match status" value="1"/>
</dbReference>
<dbReference type="EMBL" id="POTQ01000003">
    <property type="protein sequence ID" value="PNV58493.1"/>
    <property type="molecule type" value="Genomic_DNA"/>
</dbReference>
<reference evidence="21 24" key="2">
    <citation type="submission" date="2018-01" db="EMBL/GenBank/DDBJ databases">
        <title>Draft genome sequence of the feruloyl esterase-producing strain Lactobacillus fermentum CRL 1446, isolated from artisanal goat milk cheese.</title>
        <authorList>
            <person name="Abeijon Mukdsi M.C."/>
            <person name="Saavedra L."/>
            <person name="Gauffin Cano M.P."/>
            <person name="Hebert E.M."/>
            <person name="Medina R.B."/>
        </authorList>
    </citation>
    <scope>NUCLEOTIDE SEQUENCE [LARGE SCALE GENOMIC DNA]</scope>
    <source>
        <strain evidence="21 24">CRL 1446</strain>
    </source>
</reference>
<dbReference type="FunFam" id="3.30.930.10:FF:000022">
    <property type="entry name" value="Phenylalanine--tRNA ligase beta subunit"/>
    <property type="match status" value="1"/>
</dbReference>
<dbReference type="GO" id="GO:0004826">
    <property type="term" value="F:phenylalanine-tRNA ligase activity"/>
    <property type="evidence" value="ECO:0007669"/>
    <property type="project" value="UniProtKB-UniRule"/>
</dbReference>
<dbReference type="PATRIC" id="fig|1613.32.peg.198"/>
<feature type="binding site" evidence="15">
    <location>
        <position position="466"/>
    </location>
    <ligand>
        <name>Mg(2+)</name>
        <dbReference type="ChEBI" id="CHEBI:18420"/>
        <note>shared with alpha subunit</note>
    </ligand>
</feature>
<evidence type="ECO:0000256" key="1">
    <source>
        <dbReference type="ARBA" id="ARBA00004496"/>
    </source>
</evidence>
<dbReference type="RefSeq" id="WP_003683754.1">
    <property type="nucleotide sequence ID" value="NZ_CAKMAZ010000002.1"/>
</dbReference>
<dbReference type="SUPFAM" id="SSF46955">
    <property type="entry name" value="Putative DNA-binding domain"/>
    <property type="match status" value="1"/>
</dbReference>
<comment type="subcellular location">
    <subcellularLocation>
        <location evidence="1 15">Cytoplasm</location>
    </subcellularLocation>
</comment>
<dbReference type="InterPro" id="IPR009061">
    <property type="entry name" value="DNA-bd_dom_put_sf"/>
</dbReference>
<comment type="cofactor">
    <cofactor evidence="15">
        <name>Mg(2+)</name>
        <dbReference type="ChEBI" id="CHEBI:18420"/>
    </cofactor>
    <text evidence="15">Binds 2 magnesium ions per tetramer.</text>
</comment>
<dbReference type="SUPFAM" id="SSF55681">
    <property type="entry name" value="Class II aaRS and biotin synthetases"/>
    <property type="match status" value="1"/>
</dbReference>
<dbReference type="SMART" id="SM00896">
    <property type="entry name" value="FDX-ACB"/>
    <property type="match status" value="1"/>
</dbReference>
<evidence type="ECO:0000313" key="20">
    <source>
        <dbReference type="EMBL" id="APU46474.1"/>
    </source>
</evidence>
<dbReference type="GO" id="GO:0006432">
    <property type="term" value="P:phenylalanyl-tRNA aminoacylation"/>
    <property type="evidence" value="ECO:0007669"/>
    <property type="project" value="UniProtKB-UniRule"/>
</dbReference>
<keyword evidence="8 15" id="KW-0547">Nucleotide-binding</keyword>
<evidence type="ECO:0000259" key="17">
    <source>
        <dbReference type="PROSITE" id="PS50886"/>
    </source>
</evidence>
<organism evidence="21 24">
    <name type="scientific">Limosilactobacillus fermentum</name>
    <name type="common">Lactobacillus fermentum</name>
    <dbReference type="NCBI Taxonomy" id="1613"/>
    <lineage>
        <taxon>Bacteria</taxon>
        <taxon>Bacillati</taxon>
        <taxon>Bacillota</taxon>
        <taxon>Bacilli</taxon>
        <taxon>Lactobacillales</taxon>
        <taxon>Lactobacillaceae</taxon>
        <taxon>Limosilactobacillus</taxon>
    </lineage>
</organism>
<dbReference type="PROSITE" id="PS50886">
    <property type="entry name" value="TRBD"/>
    <property type="match status" value="1"/>
</dbReference>
<dbReference type="SUPFAM" id="SSF56037">
    <property type="entry name" value="PheT/TilS domain"/>
    <property type="match status" value="1"/>
</dbReference>
<dbReference type="EC" id="6.1.1.20" evidence="15"/>
<dbReference type="Proteomes" id="UP000185427">
    <property type="component" value="Chromosome"/>
</dbReference>
<keyword evidence="11 16" id="KW-0694">RNA-binding</keyword>
<dbReference type="Pfam" id="PF03147">
    <property type="entry name" value="FDX-ACB"/>
    <property type="match status" value="1"/>
</dbReference>
<dbReference type="CDD" id="cd00769">
    <property type="entry name" value="PheRS_beta_core"/>
    <property type="match status" value="1"/>
</dbReference>
<reference evidence="20 23" key="1">
    <citation type="submission" date="2016-12" db="EMBL/GenBank/DDBJ databases">
        <title>Complete Genome Sequence of Lactobacillus fermentum Strain SNUV175, a Probiotic for Treatment of Bacterial Vaginosis.</title>
        <authorList>
            <person name="Lee S."/>
            <person name="You H.J."/>
            <person name="Kwon B."/>
            <person name="Ko G."/>
        </authorList>
    </citation>
    <scope>NUCLEOTIDE SEQUENCE [LARGE SCALE GENOMIC DNA]</scope>
    <source>
        <strain evidence="20 23">SNUV175</strain>
    </source>
</reference>
<reference evidence="22 25" key="3">
    <citation type="submission" date="2020-04" db="EMBL/GenBank/DDBJ databases">
        <title>Novel strain L. Fermentum HFD1 producer antibacterial peptides.</title>
        <authorList>
            <person name="Ozhegov G.D."/>
            <person name="Pavlova A.S."/>
            <person name="Zhuravleva D.E."/>
            <person name="Gogoleva N.V."/>
            <person name="Shagimardanova E.I."/>
            <person name="Markelova M.I."/>
            <person name="Yarullina D.R."/>
            <person name="Kayumov A.R."/>
        </authorList>
    </citation>
    <scope>NUCLEOTIDE SEQUENCE [LARGE SCALE GENOMIC DNA]</scope>
    <source>
        <strain evidence="22 25">HFD1</strain>
    </source>
</reference>
<protein>
    <recommendedName>
        <fullName evidence="15">Phenylalanine--tRNA ligase beta subunit</fullName>
        <ecNumber evidence="15">6.1.1.20</ecNumber>
    </recommendedName>
    <alternativeName>
        <fullName evidence="15">Phenylalanyl-tRNA synthetase beta subunit</fullName>
        <shortName evidence="15">PheRS</shortName>
    </alternativeName>
</protein>
<comment type="catalytic activity">
    <reaction evidence="14 15">
        <text>tRNA(Phe) + L-phenylalanine + ATP = L-phenylalanyl-tRNA(Phe) + AMP + diphosphate + H(+)</text>
        <dbReference type="Rhea" id="RHEA:19413"/>
        <dbReference type="Rhea" id="RHEA-COMP:9668"/>
        <dbReference type="Rhea" id="RHEA-COMP:9699"/>
        <dbReference type="ChEBI" id="CHEBI:15378"/>
        <dbReference type="ChEBI" id="CHEBI:30616"/>
        <dbReference type="ChEBI" id="CHEBI:33019"/>
        <dbReference type="ChEBI" id="CHEBI:58095"/>
        <dbReference type="ChEBI" id="CHEBI:78442"/>
        <dbReference type="ChEBI" id="CHEBI:78531"/>
        <dbReference type="ChEBI" id="CHEBI:456215"/>
        <dbReference type="EC" id="6.1.1.20"/>
    </reaction>
</comment>
<dbReference type="Pfam" id="PF03483">
    <property type="entry name" value="B3_4"/>
    <property type="match status" value="1"/>
</dbReference>
<dbReference type="PROSITE" id="PS51483">
    <property type="entry name" value="B5"/>
    <property type="match status" value="1"/>
</dbReference>
<dbReference type="Gene3D" id="3.30.70.380">
    <property type="entry name" value="Ferrodoxin-fold anticodon-binding domain"/>
    <property type="match status" value="1"/>
</dbReference>
<evidence type="ECO:0000256" key="2">
    <source>
        <dbReference type="ARBA" id="ARBA00008653"/>
    </source>
</evidence>
<evidence type="ECO:0000256" key="10">
    <source>
        <dbReference type="ARBA" id="ARBA00022842"/>
    </source>
</evidence>
<evidence type="ECO:0000256" key="13">
    <source>
        <dbReference type="ARBA" id="ARBA00023146"/>
    </source>
</evidence>
<evidence type="ECO:0000313" key="22">
    <source>
        <dbReference type="EMBL" id="QIX59021.1"/>
    </source>
</evidence>
<dbReference type="FunFam" id="3.30.70.380:FF:000001">
    <property type="entry name" value="Phenylalanine--tRNA ligase beta subunit"/>
    <property type="match status" value="1"/>
</dbReference>
<dbReference type="PROSITE" id="PS51447">
    <property type="entry name" value="FDX_ACB"/>
    <property type="match status" value="1"/>
</dbReference>
<dbReference type="PANTHER" id="PTHR10947:SF0">
    <property type="entry name" value="PHENYLALANINE--TRNA LIGASE BETA SUBUNIT"/>
    <property type="match status" value="1"/>
</dbReference>
<dbReference type="InterPro" id="IPR020825">
    <property type="entry name" value="Phe-tRNA_synthase-like_B3/B4"/>
</dbReference>
<evidence type="ECO:0000256" key="7">
    <source>
        <dbReference type="ARBA" id="ARBA00022723"/>
    </source>
</evidence>
<feature type="domain" description="TRNA-binding" evidence="17">
    <location>
        <begin position="42"/>
        <end position="157"/>
    </location>
</feature>
<dbReference type="InterPro" id="IPR005146">
    <property type="entry name" value="B3/B4_tRNA-bd"/>
</dbReference>
<dbReference type="HAMAP" id="MF_00283">
    <property type="entry name" value="Phe_tRNA_synth_beta1"/>
    <property type="match status" value="1"/>
</dbReference>
<accession>A0A0F4HES7</accession>
<evidence type="ECO:0000256" key="15">
    <source>
        <dbReference type="HAMAP-Rule" id="MF_00283"/>
    </source>
</evidence>
<evidence type="ECO:0000313" key="24">
    <source>
        <dbReference type="Proteomes" id="UP000236514"/>
    </source>
</evidence>
<dbReference type="InterPro" id="IPR012340">
    <property type="entry name" value="NA-bd_OB-fold"/>
</dbReference>
<dbReference type="GO" id="GO:0009328">
    <property type="term" value="C:phenylalanine-tRNA ligase complex"/>
    <property type="evidence" value="ECO:0007669"/>
    <property type="project" value="TreeGrafter"/>
</dbReference>
<dbReference type="GO" id="GO:0000049">
    <property type="term" value="F:tRNA binding"/>
    <property type="evidence" value="ECO:0007669"/>
    <property type="project" value="UniProtKB-UniRule"/>
</dbReference>
<evidence type="ECO:0000313" key="25">
    <source>
        <dbReference type="Proteomes" id="UP000503169"/>
    </source>
</evidence>
<dbReference type="InterPro" id="IPR036690">
    <property type="entry name" value="Fdx_antiC-bd_sf"/>
</dbReference>
<dbReference type="OrthoDB" id="9805455at2"/>
<evidence type="ECO:0000256" key="4">
    <source>
        <dbReference type="ARBA" id="ARBA00022490"/>
    </source>
</evidence>
<evidence type="ECO:0000256" key="5">
    <source>
        <dbReference type="ARBA" id="ARBA00022555"/>
    </source>
</evidence>
<dbReference type="GO" id="GO:0005524">
    <property type="term" value="F:ATP binding"/>
    <property type="evidence" value="ECO:0007669"/>
    <property type="project" value="UniProtKB-UniRule"/>
</dbReference>
<keyword evidence="4 15" id="KW-0963">Cytoplasm</keyword>
<dbReference type="GO" id="GO:0016740">
    <property type="term" value="F:transferase activity"/>
    <property type="evidence" value="ECO:0007669"/>
    <property type="project" value="UniProtKB-ARBA"/>
</dbReference>
<evidence type="ECO:0000256" key="12">
    <source>
        <dbReference type="ARBA" id="ARBA00022917"/>
    </source>
</evidence>
<dbReference type="SMART" id="SM00873">
    <property type="entry name" value="B3_4"/>
    <property type="match status" value="1"/>
</dbReference>
<dbReference type="Gene3D" id="3.50.40.10">
    <property type="entry name" value="Phenylalanyl-trna Synthetase, Chain B, domain 3"/>
    <property type="match status" value="1"/>
</dbReference>
<dbReference type="CDD" id="cd02796">
    <property type="entry name" value="tRNA_bind_bactPheRS"/>
    <property type="match status" value="1"/>
</dbReference>
<comment type="subunit">
    <text evidence="3 15">Tetramer of two alpha and two beta subunits.</text>
</comment>
<evidence type="ECO:0000313" key="21">
    <source>
        <dbReference type="EMBL" id="PNV58493.1"/>
    </source>
</evidence>
<dbReference type="InterPro" id="IPR041616">
    <property type="entry name" value="PheRS_beta_core"/>
</dbReference>
<keyword evidence="5 16" id="KW-0820">tRNA-binding</keyword>
<evidence type="ECO:0000313" key="23">
    <source>
        <dbReference type="Proteomes" id="UP000185427"/>
    </source>
</evidence>
<dbReference type="SMART" id="SM00874">
    <property type="entry name" value="B5"/>
    <property type="match status" value="1"/>
</dbReference>
<dbReference type="Proteomes" id="UP000236514">
    <property type="component" value="Unassembled WGS sequence"/>
</dbReference>
<evidence type="ECO:0000256" key="3">
    <source>
        <dbReference type="ARBA" id="ARBA00011209"/>
    </source>
</evidence>
<evidence type="ECO:0000259" key="19">
    <source>
        <dbReference type="PROSITE" id="PS51483"/>
    </source>
</evidence>
<keyword evidence="6 15" id="KW-0436">Ligase</keyword>
<dbReference type="InterPro" id="IPR045060">
    <property type="entry name" value="Phe-tRNA-ligase_IIc_bsu"/>
</dbReference>
<dbReference type="FunFam" id="3.50.40.10:FF:000001">
    <property type="entry name" value="Phenylalanine--tRNA ligase beta subunit"/>
    <property type="match status" value="1"/>
</dbReference>
<evidence type="ECO:0000256" key="8">
    <source>
        <dbReference type="ARBA" id="ARBA00022741"/>
    </source>
</evidence>
<dbReference type="InterPro" id="IPR005147">
    <property type="entry name" value="tRNA_synthase_B5-dom"/>
</dbReference>
<proteinExistence type="inferred from homology"/>
<gene>
    <name evidence="15 22" type="primary">pheT</name>
    <name evidence="20" type="ORF">BUW47_08665</name>
    <name evidence="21" type="ORF">C1Y38_02500</name>
    <name evidence="22" type="ORF">HCY95_01460</name>
</gene>
<dbReference type="InterPro" id="IPR004532">
    <property type="entry name" value="Phe-tRNA-ligase_IIc_bsu_bact"/>
</dbReference>
<dbReference type="InterPro" id="IPR045864">
    <property type="entry name" value="aa-tRNA-synth_II/BPL/LPL"/>
</dbReference>
<dbReference type="Gene3D" id="3.30.56.10">
    <property type="match status" value="2"/>
</dbReference>
<name>A0A0F4HES7_LIMFE</name>
<keyword evidence="7 15" id="KW-0479">Metal-binding</keyword>